<dbReference type="EMBL" id="JALLKP010000002">
    <property type="protein sequence ID" value="KAK2196415.1"/>
    <property type="molecule type" value="Genomic_DNA"/>
</dbReference>
<keyword evidence="2" id="KW-1185">Reference proteome</keyword>
<dbReference type="GeneID" id="94335959"/>
<dbReference type="AlphaFoldDB" id="A0AAD9PK98"/>
<accession>A0AAD9PK98</accession>
<proteinExistence type="predicted"/>
<dbReference type="RefSeq" id="XP_067803257.1">
    <property type="nucleotide sequence ID" value="XM_067946693.1"/>
</dbReference>
<reference evidence="1" key="1">
    <citation type="journal article" date="2023" name="Nat. Microbiol.">
        <title>Babesia duncani multi-omics identifies virulence factors and drug targets.</title>
        <authorList>
            <person name="Singh P."/>
            <person name="Lonardi S."/>
            <person name="Liang Q."/>
            <person name="Vydyam P."/>
            <person name="Khabirova E."/>
            <person name="Fang T."/>
            <person name="Gihaz S."/>
            <person name="Thekkiniath J."/>
            <person name="Munshi M."/>
            <person name="Abel S."/>
            <person name="Ciampossin L."/>
            <person name="Batugedara G."/>
            <person name="Gupta M."/>
            <person name="Lu X.M."/>
            <person name="Lenz T."/>
            <person name="Chakravarty S."/>
            <person name="Cornillot E."/>
            <person name="Hu Y."/>
            <person name="Ma W."/>
            <person name="Gonzalez L.M."/>
            <person name="Sanchez S."/>
            <person name="Estrada K."/>
            <person name="Sanchez-Flores A."/>
            <person name="Montero E."/>
            <person name="Harb O.S."/>
            <person name="Le Roch K.G."/>
            <person name="Mamoun C.B."/>
        </authorList>
    </citation>
    <scope>NUCLEOTIDE SEQUENCE</scope>
    <source>
        <strain evidence="1">WA1</strain>
    </source>
</reference>
<comment type="caution">
    <text evidence="1">The sequence shown here is derived from an EMBL/GenBank/DDBJ whole genome shotgun (WGS) entry which is preliminary data.</text>
</comment>
<evidence type="ECO:0000313" key="1">
    <source>
        <dbReference type="EMBL" id="KAK2196415.1"/>
    </source>
</evidence>
<gene>
    <name evidence="1" type="ORF">BdWA1_001661</name>
</gene>
<name>A0AAD9PK98_9APIC</name>
<organism evidence="1 2">
    <name type="scientific">Babesia duncani</name>
    <dbReference type="NCBI Taxonomy" id="323732"/>
    <lineage>
        <taxon>Eukaryota</taxon>
        <taxon>Sar</taxon>
        <taxon>Alveolata</taxon>
        <taxon>Apicomplexa</taxon>
        <taxon>Aconoidasida</taxon>
        <taxon>Piroplasmida</taxon>
        <taxon>Babesiidae</taxon>
        <taxon>Babesia</taxon>
    </lineage>
</organism>
<evidence type="ECO:0000313" key="2">
    <source>
        <dbReference type="Proteomes" id="UP001214638"/>
    </source>
</evidence>
<sequence length="264" mass="29570">MSFIKASIRIGPLWMMSQLVMILKEMMYRHFQKLELGLFKCIFNHQLDENIPYPNNITVSLKELLSLSSFCDSIKKPLSLILRSAGDPVIALFGEAASIAEAETGCLNIHKTVATASSQYDKQSADGNLIVNHPNAWSGSLWLSSIQVLETQQEQKNEEALYYKNQHLQEVEEDEGEIVPNHQKGLVPKLVKKPQIDGLSNNDLDLIYRTLCLDFMGQEATFDNWTKYEASQAGPVKGLDSSELSTDVNSRNGSDECSALVDIW</sequence>
<protein>
    <submittedName>
        <fullName evidence="1">Uncharacterized protein</fullName>
    </submittedName>
</protein>
<dbReference type="Proteomes" id="UP001214638">
    <property type="component" value="Unassembled WGS sequence"/>
</dbReference>
<dbReference type="KEGG" id="bdw:94335959"/>